<dbReference type="PANTHER" id="PTHR24305">
    <property type="entry name" value="CYTOCHROME P450"/>
    <property type="match status" value="1"/>
</dbReference>
<organism evidence="5 6">
    <name type="scientific">Microdochium bolleyi</name>
    <dbReference type="NCBI Taxonomy" id="196109"/>
    <lineage>
        <taxon>Eukaryota</taxon>
        <taxon>Fungi</taxon>
        <taxon>Dikarya</taxon>
        <taxon>Ascomycota</taxon>
        <taxon>Pezizomycotina</taxon>
        <taxon>Sordariomycetes</taxon>
        <taxon>Xylariomycetidae</taxon>
        <taxon>Xylariales</taxon>
        <taxon>Microdochiaceae</taxon>
        <taxon>Microdochium</taxon>
    </lineage>
</organism>
<gene>
    <name evidence="5" type="ORF">Micbo1qcDRAFT_219031</name>
</gene>
<dbReference type="GO" id="GO:0004497">
    <property type="term" value="F:monooxygenase activity"/>
    <property type="evidence" value="ECO:0007669"/>
    <property type="project" value="InterPro"/>
</dbReference>
<dbReference type="SUPFAM" id="SSF48264">
    <property type="entry name" value="Cytochrome P450"/>
    <property type="match status" value="1"/>
</dbReference>
<feature type="chain" id="PRO_5007292901" description="Cytochrome P450" evidence="4">
    <location>
        <begin position="27"/>
        <end position="420"/>
    </location>
</feature>
<dbReference type="InParanoid" id="A0A136INH6"/>
<sequence>MGGPPIVRRPMFFELLLLLLPLAVSSLSSSTPCGPRQSLSSEMSFRLLLSPRTQRRKIVQKGRHTGDTRTSRRAICGGSMEDAIDRQLTRLFDLLERKHVNHSTPTTTTAAKRMDLSVITQFLALDIVGDMTFVKPFGFLDDGEDIYDWIRWNEGLFQAWPFSKAFPKATDKTGLGCFIRVAQEPLEERFRPGAPPQRDMIDKFLKQGATKSEATGEALGAGSSSADRHGLIRDAEAKKMPYLQAVIRESVRVFASQTPLLSKTVPAGGDVVAGFRLPAGTAGRDGRVGHPPEQGALGRRCRRVPAGTVARGGSGHRGSGASAGDAACLEALFGYGRFKCLGRSVAFMQLGKALPEMSSDISRPRNMCSSFRAPSGQMQRGGFQLTMATVLRRWQLLRRYGMTIINPTRPVAKMHSAASG</sequence>
<proteinExistence type="predicted"/>
<dbReference type="Proteomes" id="UP000070501">
    <property type="component" value="Unassembled WGS sequence"/>
</dbReference>
<feature type="signal peptide" evidence="4">
    <location>
        <begin position="1"/>
        <end position="26"/>
    </location>
</feature>
<keyword evidence="3" id="KW-0408">Iron</keyword>
<dbReference type="STRING" id="196109.A0A136INH6"/>
<dbReference type="PANTHER" id="PTHR24305:SF168">
    <property type="entry name" value="P450, PUTATIVE (EUROFUNG)-RELATED"/>
    <property type="match status" value="1"/>
</dbReference>
<keyword evidence="4" id="KW-0732">Signal</keyword>
<evidence type="ECO:0000256" key="2">
    <source>
        <dbReference type="ARBA" id="ARBA00022723"/>
    </source>
</evidence>
<reference evidence="6" key="1">
    <citation type="submission" date="2016-02" db="EMBL/GenBank/DDBJ databases">
        <title>Draft genome sequence of Microdochium bolleyi, a fungal endophyte of beachgrass.</title>
        <authorList>
            <consortium name="DOE Joint Genome Institute"/>
            <person name="David A.S."/>
            <person name="May G."/>
            <person name="Haridas S."/>
            <person name="Lim J."/>
            <person name="Wang M."/>
            <person name="Labutti K."/>
            <person name="Lipzen A."/>
            <person name="Barry K."/>
            <person name="Grigoriev I.V."/>
        </authorList>
    </citation>
    <scope>NUCLEOTIDE SEQUENCE [LARGE SCALE GENOMIC DNA]</scope>
    <source>
        <strain evidence="6">J235TASD1</strain>
    </source>
</reference>
<dbReference type="OrthoDB" id="1470350at2759"/>
<dbReference type="GO" id="GO:0005506">
    <property type="term" value="F:iron ion binding"/>
    <property type="evidence" value="ECO:0007669"/>
    <property type="project" value="InterPro"/>
</dbReference>
<keyword evidence="2" id="KW-0479">Metal-binding</keyword>
<dbReference type="InterPro" id="IPR036396">
    <property type="entry name" value="Cyt_P450_sf"/>
</dbReference>
<dbReference type="GO" id="GO:0020037">
    <property type="term" value="F:heme binding"/>
    <property type="evidence" value="ECO:0007669"/>
    <property type="project" value="InterPro"/>
</dbReference>
<evidence type="ECO:0000256" key="3">
    <source>
        <dbReference type="ARBA" id="ARBA00023004"/>
    </source>
</evidence>
<evidence type="ECO:0000313" key="6">
    <source>
        <dbReference type="Proteomes" id="UP000070501"/>
    </source>
</evidence>
<dbReference type="EMBL" id="KQ964267">
    <property type="protein sequence ID" value="KXJ86496.1"/>
    <property type="molecule type" value="Genomic_DNA"/>
</dbReference>
<dbReference type="GO" id="GO:0016705">
    <property type="term" value="F:oxidoreductase activity, acting on paired donors, with incorporation or reduction of molecular oxygen"/>
    <property type="evidence" value="ECO:0007669"/>
    <property type="project" value="InterPro"/>
</dbReference>
<evidence type="ECO:0000313" key="5">
    <source>
        <dbReference type="EMBL" id="KXJ86496.1"/>
    </source>
</evidence>
<evidence type="ECO:0000256" key="1">
    <source>
        <dbReference type="ARBA" id="ARBA00022617"/>
    </source>
</evidence>
<dbReference type="Gene3D" id="1.10.630.10">
    <property type="entry name" value="Cytochrome P450"/>
    <property type="match status" value="2"/>
</dbReference>
<keyword evidence="6" id="KW-1185">Reference proteome</keyword>
<dbReference type="AlphaFoldDB" id="A0A136INH6"/>
<accession>A0A136INH6</accession>
<dbReference type="InterPro" id="IPR050121">
    <property type="entry name" value="Cytochrome_P450_monoxygenase"/>
</dbReference>
<evidence type="ECO:0000256" key="4">
    <source>
        <dbReference type="SAM" id="SignalP"/>
    </source>
</evidence>
<name>A0A136INH6_9PEZI</name>
<evidence type="ECO:0008006" key="7">
    <source>
        <dbReference type="Google" id="ProtNLM"/>
    </source>
</evidence>
<keyword evidence="1" id="KW-0349">Heme</keyword>
<protein>
    <recommendedName>
        <fullName evidence="7">Cytochrome P450</fullName>
    </recommendedName>
</protein>